<dbReference type="SUPFAM" id="SSF53720">
    <property type="entry name" value="ALDH-like"/>
    <property type="match status" value="1"/>
</dbReference>
<dbReference type="PANTHER" id="PTHR43217:SF1">
    <property type="entry name" value="SUCCINATE SEMIALDEHYDE DEHYDROGENASE [NAD(P)+] SAD"/>
    <property type="match status" value="1"/>
</dbReference>
<reference evidence="2" key="1">
    <citation type="journal article" date="2014" name="Front. Microbiol.">
        <title>High frequency of phylogenetically diverse reductive dehalogenase-homologous genes in deep subseafloor sedimentary metagenomes.</title>
        <authorList>
            <person name="Kawai M."/>
            <person name="Futagami T."/>
            <person name="Toyoda A."/>
            <person name="Takaki Y."/>
            <person name="Nishi S."/>
            <person name="Hori S."/>
            <person name="Arai W."/>
            <person name="Tsubouchi T."/>
            <person name="Morono Y."/>
            <person name="Uchiyama I."/>
            <person name="Ito T."/>
            <person name="Fujiyama A."/>
            <person name="Inagaki F."/>
            <person name="Takami H."/>
        </authorList>
    </citation>
    <scope>NUCLEOTIDE SEQUENCE</scope>
    <source>
        <strain evidence="2">Expedition CK06-06</strain>
    </source>
</reference>
<dbReference type="InterPro" id="IPR047110">
    <property type="entry name" value="GABD/Sad-like"/>
</dbReference>
<dbReference type="Gene3D" id="3.40.309.10">
    <property type="entry name" value="Aldehyde Dehydrogenase, Chain A, domain 2"/>
    <property type="match status" value="1"/>
</dbReference>
<dbReference type="InterPro" id="IPR016161">
    <property type="entry name" value="Ald_DH/histidinol_DH"/>
</dbReference>
<evidence type="ECO:0000313" key="2">
    <source>
        <dbReference type="EMBL" id="GAJ22829.1"/>
    </source>
</evidence>
<evidence type="ECO:0000259" key="1">
    <source>
        <dbReference type="Pfam" id="PF00171"/>
    </source>
</evidence>
<proteinExistence type="predicted"/>
<comment type="caution">
    <text evidence="2">The sequence shown here is derived from an EMBL/GenBank/DDBJ whole genome shotgun (WGS) entry which is preliminary data.</text>
</comment>
<feature type="domain" description="Aldehyde dehydrogenase" evidence="1">
    <location>
        <begin position="3"/>
        <end position="132"/>
    </location>
</feature>
<feature type="non-terminal residue" evidence="2">
    <location>
        <position position="1"/>
    </location>
</feature>
<accession>X1UZE8</accession>
<dbReference type="PANTHER" id="PTHR43217">
    <property type="entry name" value="SUCCINATE SEMIALDEHYDE DEHYDROGENASE [NAD(P)+] SAD"/>
    <property type="match status" value="1"/>
</dbReference>
<dbReference type="GO" id="GO:0004777">
    <property type="term" value="F:succinate-semialdehyde dehydrogenase (NAD+) activity"/>
    <property type="evidence" value="ECO:0007669"/>
    <property type="project" value="TreeGrafter"/>
</dbReference>
<dbReference type="EMBL" id="BARW01039805">
    <property type="protein sequence ID" value="GAJ22829.1"/>
    <property type="molecule type" value="Genomic_DNA"/>
</dbReference>
<dbReference type="InterPro" id="IPR016163">
    <property type="entry name" value="Ald_DH_C"/>
</dbReference>
<sequence length="135" mass="14550">TSLVKRLKTGDPMYPETIIGPVARKDLLLELENQLDQILSHGGKILCGGKRKDRTILEPTVVTGLPVDDPVNKQELFGPVIPVFKFHTPEEAVEMANNTPFGLGASVWTGDEDKAGRIAAEIESGTVAINGMVKS</sequence>
<dbReference type="AlphaFoldDB" id="X1UZE8"/>
<protein>
    <recommendedName>
        <fullName evidence="1">Aldehyde dehydrogenase domain-containing protein</fullName>
    </recommendedName>
</protein>
<name>X1UZE8_9ZZZZ</name>
<dbReference type="Pfam" id="PF00171">
    <property type="entry name" value="Aldedh"/>
    <property type="match status" value="1"/>
</dbReference>
<feature type="non-terminal residue" evidence="2">
    <location>
        <position position="135"/>
    </location>
</feature>
<dbReference type="InterPro" id="IPR015590">
    <property type="entry name" value="Aldehyde_DH_dom"/>
</dbReference>
<organism evidence="2">
    <name type="scientific">marine sediment metagenome</name>
    <dbReference type="NCBI Taxonomy" id="412755"/>
    <lineage>
        <taxon>unclassified sequences</taxon>
        <taxon>metagenomes</taxon>
        <taxon>ecological metagenomes</taxon>
    </lineage>
</organism>
<gene>
    <name evidence="2" type="ORF">S12H4_60465</name>
</gene>